<organism evidence="1 2">
    <name type="scientific">Pseudorhodoplanes sinuspersici</name>
    <dbReference type="NCBI Taxonomy" id="1235591"/>
    <lineage>
        <taxon>Bacteria</taxon>
        <taxon>Pseudomonadati</taxon>
        <taxon>Pseudomonadota</taxon>
        <taxon>Alphaproteobacteria</taxon>
        <taxon>Hyphomicrobiales</taxon>
        <taxon>Pseudorhodoplanes</taxon>
    </lineage>
</organism>
<dbReference type="Proteomes" id="UP000194137">
    <property type="component" value="Chromosome"/>
</dbReference>
<keyword evidence="2" id="KW-1185">Reference proteome</keyword>
<accession>A0A1W6ZV56</accession>
<name>A0A1W6ZV56_9HYPH</name>
<dbReference type="EMBL" id="CP021112">
    <property type="protein sequence ID" value="ARQ01203.1"/>
    <property type="molecule type" value="Genomic_DNA"/>
</dbReference>
<protein>
    <submittedName>
        <fullName evidence="1">Uncharacterized protein</fullName>
    </submittedName>
</protein>
<sequence>MAAAGPIAADGLNWRWTQEPKNRVSFTVDQRTAAIISGYTEVLTELVRLLVDKGILSKDEIRDTITQVVVRGIEQGAQPGFDEVPIILLRSVDSWKPTPH</sequence>
<evidence type="ECO:0000313" key="2">
    <source>
        <dbReference type="Proteomes" id="UP000194137"/>
    </source>
</evidence>
<dbReference type="KEGG" id="psin:CAK95_20455"/>
<dbReference type="AlphaFoldDB" id="A0A1W6ZV56"/>
<proteinExistence type="predicted"/>
<evidence type="ECO:0000313" key="1">
    <source>
        <dbReference type="EMBL" id="ARQ01203.1"/>
    </source>
</evidence>
<reference evidence="1 2" key="1">
    <citation type="submission" date="2017-05" db="EMBL/GenBank/DDBJ databases">
        <title>Full genome sequence of Pseudorhodoplanes sinuspersici.</title>
        <authorList>
            <person name="Dastgheib S.M.M."/>
            <person name="Shavandi M."/>
            <person name="Tirandaz H."/>
        </authorList>
    </citation>
    <scope>NUCLEOTIDE SEQUENCE [LARGE SCALE GENOMIC DNA]</scope>
    <source>
        <strain evidence="1 2">RIPI110</strain>
    </source>
</reference>
<dbReference type="RefSeq" id="WP_086089595.1">
    <property type="nucleotide sequence ID" value="NZ_CP021112.1"/>
</dbReference>
<gene>
    <name evidence="1" type="ORF">CAK95_20455</name>
</gene>